<protein>
    <submittedName>
        <fullName evidence="3">Uncharacterized protein</fullName>
    </submittedName>
</protein>
<reference evidence="3" key="2">
    <citation type="journal article" date="2024" name="Antonie Van Leeuwenhoek">
        <title>Roseihalotalea indica gen. nov., sp. nov., a halophilic Bacteroidetes from mesopelagic Southwest Indian Ocean with higher carbohydrate metabolic potential.</title>
        <authorList>
            <person name="Chen B."/>
            <person name="Zhang M."/>
            <person name="Lin D."/>
            <person name="Ye J."/>
            <person name="Tang K."/>
        </authorList>
    </citation>
    <scope>NUCLEOTIDE SEQUENCE</scope>
    <source>
        <strain evidence="3">TK19036</strain>
    </source>
</reference>
<sequence length="253" mass="28550">MKNKALAFDYLHEAIYNNVNVVDDLPLQPDFTSEEKEELSSMLEVIRNLTRNSLDYQSIQQPEASELAKLNLRKQQIEVENSEKAAEALRSNLENTFQTMMGLKSSIQDVINDAKGAYKYVLWMYVVSFYLGIALILTSIFFAAQGKTILTIAFGSIGLVDIIGHFIFKPPLELQTSRSNLAQLMVVLTNWFADIMNLNSYLSMKGSQVTLKEVENISVKQNANTEHMLALIEKYCEPSNLKQEGKLAKEPAL</sequence>
<keyword evidence="1" id="KW-0175">Coiled coil</keyword>
<keyword evidence="2" id="KW-0812">Transmembrane</keyword>
<feature type="coiled-coil region" evidence="1">
    <location>
        <begin position="67"/>
        <end position="99"/>
    </location>
</feature>
<keyword evidence="2" id="KW-0472">Membrane</keyword>
<name>A0AA49GM59_9BACT</name>
<proteinExistence type="predicted"/>
<evidence type="ECO:0000313" key="3">
    <source>
        <dbReference type="EMBL" id="WKN36842.1"/>
    </source>
</evidence>
<organism evidence="3">
    <name type="scientific">Roseihalotalea indica</name>
    <dbReference type="NCBI Taxonomy" id="2867963"/>
    <lineage>
        <taxon>Bacteria</taxon>
        <taxon>Pseudomonadati</taxon>
        <taxon>Bacteroidota</taxon>
        <taxon>Cytophagia</taxon>
        <taxon>Cytophagales</taxon>
        <taxon>Catalimonadaceae</taxon>
        <taxon>Roseihalotalea</taxon>
    </lineage>
</organism>
<keyword evidence="2" id="KW-1133">Transmembrane helix</keyword>
<gene>
    <name evidence="3" type="ORF">K4G66_31235</name>
</gene>
<evidence type="ECO:0000256" key="1">
    <source>
        <dbReference type="SAM" id="Coils"/>
    </source>
</evidence>
<feature type="transmembrane region" description="Helical" evidence="2">
    <location>
        <begin position="149"/>
        <end position="168"/>
    </location>
</feature>
<dbReference type="EMBL" id="CP120682">
    <property type="protein sequence ID" value="WKN36842.1"/>
    <property type="molecule type" value="Genomic_DNA"/>
</dbReference>
<evidence type="ECO:0000256" key="2">
    <source>
        <dbReference type="SAM" id="Phobius"/>
    </source>
</evidence>
<dbReference type="AlphaFoldDB" id="A0AA49GM59"/>
<feature type="transmembrane region" description="Helical" evidence="2">
    <location>
        <begin position="122"/>
        <end position="143"/>
    </location>
</feature>
<reference evidence="3" key="1">
    <citation type="journal article" date="2023" name="Comput. Struct. Biotechnol. J.">
        <title>Discovery of a novel marine Bacteroidetes with a rich repertoire of carbohydrate-active enzymes.</title>
        <authorList>
            <person name="Chen B."/>
            <person name="Liu G."/>
            <person name="Chen Q."/>
            <person name="Wang H."/>
            <person name="Liu L."/>
            <person name="Tang K."/>
        </authorList>
    </citation>
    <scope>NUCLEOTIDE SEQUENCE</scope>
    <source>
        <strain evidence="3">TK19036</strain>
    </source>
</reference>
<accession>A0AA49GM59</accession>